<keyword evidence="2" id="KW-0472">Membrane</keyword>
<feature type="transmembrane region" description="Helical" evidence="2">
    <location>
        <begin position="163"/>
        <end position="188"/>
    </location>
</feature>
<keyword evidence="3" id="KW-0732">Signal</keyword>
<feature type="compositionally biased region" description="Polar residues" evidence="1">
    <location>
        <begin position="263"/>
        <end position="277"/>
    </location>
</feature>
<organism evidence="4 5">
    <name type="scientific">Magallana gigas</name>
    <name type="common">Pacific oyster</name>
    <name type="synonym">Crassostrea gigas</name>
    <dbReference type="NCBI Taxonomy" id="29159"/>
    <lineage>
        <taxon>Eukaryota</taxon>
        <taxon>Metazoa</taxon>
        <taxon>Spiralia</taxon>
        <taxon>Lophotrochozoa</taxon>
        <taxon>Mollusca</taxon>
        <taxon>Bivalvia</taxon>
        <taxon>Autobranchia</taxon>
        <taxon>Pteriomorphia</taxon>
        <taxon>Ostreida</taxon>
        <taxon>Ostreoidea</taxon>
        <taxon>Ostreidae</taxon>
        <taxon>Magallana</taxon>
    </lineage>
</organism>
<dbReference type="Proteomes" id="UP000005408">
    <property type="component" value="Unassembled WGS sequence"/>
</dbReference>
<evidence type="ECO:0000256" key="1">
    <source>
        <dbReference type="SAM" id="MobiDB-lite"/>
    </source>
</evidence>
<evidence type="ECO:0000256" key="3">
    <source>
        <dbReference type="SAM" id="SignalP"/>
    </source>
</evidence>
<keyword evidence="2" id="KW-1133">Transmembrane helix</keyword>
<feature type="chain" id="PRO_5036495330" evidence="3">
    <location>
        <begin position="29"/>
        <end position="456"/>
    </location>
</feature>
<reference evidence="4" key="1">
    <citation type="submission" date="2022-08" db="UniProtKB">
        <authorList>
            <consortium name="EnsemblMetazoa"/>
        </authorList>
    </citation>
    <scope>IDENTIFICATION</scope>
    <source>
        <strain evidence="4">05x7-T-G4-1.051#20</strain>
    </source>
</reference>
<sequence>MASGRRTGFPWNMFWIVFLLWTDLYCSALPTPTVKDSNKVHVCPYNRTEWQKSSKRLNCTSDIKNRYHCLPVRNLTTLMEFCYNETRPRVTSGGCITYVPESNAMYKLNCSTFDYGCPDVPYFSDEIYTFPSCSNINPIDRCYVADSFCPPTPANERKTKDSAFLSIAIVLCAFFILFVAGIVGLILYKNRKGKKGKTTFLRRLENTQFEKLKTEVKSTEMTDIYVNMFEVSKDRETIESVKNKSPIVTFSPNMVHNQTKAKQKMQLSTDTENQTDINDGDTKLDRNMMELSTIEATDTSSTDSHEKTPLMNGENYSLQNRTEKPHKSNSRDFVSKCDHINNEKYAMSKILEALEQINENPRSRITFIDFASQSMYYAFHQIYLSPKTCYILVVDMTKGYDEEVETDETVPSRFVNWTYKDYYKFWLKSIDSFSGPNTQVIVVGTHADEISTEVSF</sequence>
<protein>
    <submittedName>
        <fullName evidence="4">Uncharacterized protein</fullName>
    </submittedName>
</protein>
<evidence type="ECO:0000313" key="4">
    <source>
        <dbReference type="EnsemblMetazoa" id="G31247.6:cds"/>
    </source>
</evidence>
<feature type="signal peptide" evidence="3">
    <location>
        <begin position="1"/>
        <end position="28"/>
    </location>
</feature>
<dbReference type="AlphaFoldDB" id="A0A8W8M6V8"/>
<dbReference type="InterPro" id="IPR027417">
    <property type="entry name" value="P-loop_NTPase"/>
</dbReference>
<keyword evidence="5" id="KW-1185">Reference proteome</keyword>
<accession>A0A8W8M6V8</accession>
<dbReference type="Gene3D" id="3.40.50.300">
    <property type="entry name" value="P-loop containing nucleotide triphosphate hydrolases"/>
    <property type="match status" value="1"/>
</dbReference>
<dbReference type="SUPFAM" id="SSF52540">
    <property type="entry name" value="P-loop containing nucleoside triphosphate hydrolases"/>
    <property type="match status" value="1"/>
</dbReference>
<keyword evidence="2" id="KW-0812">Transmembrane</keyword>
<feature type="region of interest" description="Disordered" evidence="1">
    <location>
        <begin position="263"/>
        <end position="283"/>
    </location>
</feature>
<name>A0A8W8M6V8_MAGGI</name>
<evidence type="ECO:0000256" key="2">
    <source>
        <dbReference type="SAM" id="Phobius"/>
    </source>
</evidence>
<evidence type="ECO:0000313" key="5">
    <source>
        <dbReference type="Proteomes" id="UP000005408"/>
    </source>
</evidence>
<dbReference type="EnsemblMetazoa" id="G31247.6">
    <property type="protein sequence ID" value="G31247.6:cds"/>
    <property type="gene ID" value="G31247"/>
</dbReference>
<proteinExistence type="predicted"/>